<accession>A0ABN0FTF5</accession>
<gene>
    <name evidence="1" type="ORF">WQE_05902</name>
</gene>
<sequence length="218" mass="24993">MPRRDATALKPPRFPILTFDEWQLSLAPGSVFDLKWLMPGESLVSILWKFACANALPGHVLIHLLSPDIDPSEGLAPVRDDIDLTRLCRIVRLPQNVLRVSLLDAALPGRYHPAFRYCRLCTAHGYHSVLHQLEDEHRCPAHQQLLETRCPQCRGETPYIVNTSVIEAPFRCVRCHSHFSYGRLSLRSTTPAMRRQDRIAIRRRLLLRSRNYPDAGRC</sequence>
<keyword evidence="2" id="KW-1185">Reference proteome</keyword>
<reference evidence="1 2" key="1">
    <citation type="journal article" date="2012" name="J. Bacteriol.">
        <title>Draft Genome Sequence of the Soil Bacterium Burkholderia terrae Strain BS001, Which Interacts with Fungal Surface Structures.</title>
        <authorList>
            <person name="Nazir R."/>
            <person name="Hansen M.A."/>
            <person name="Sorensen S."/>
            <person name="van Elsas J.D."/>
        </authorList>
    </citation>
    <scope>NUCLEOTIDE SEQUENCE [LARGE SCALE GENOMIC DNA]</scope>
    <source>
        <strain evidence="1 2">BS001</strain>
    </source>
</reference>
<comment type="caution">
    <text evidence="1">The sequence shown here is derived from an EMBL/GenBank/DDBJ whole genome shotgun (WGS) entry which is preliminary data.</text>
</comment>
<evidence type="ECO:0000313" key="2">
    <source>
        <dbReference type="Proteomes" id="UP000004980"/>
    </source>
</evidence>
<evidence type="ECO:0008006" key="3">
    <source>
        <dbReference type="Google" id="ProtNLM"/>
    </source>
</evidence>
<organism evidence="1 2">
    <name type="scientific">Paraburkholderia hospita</name>
    <dbReference type="NCBI Taxonomy" id="169430"/>
    <lineage>
        <taxon>Bacteria</taxon>
        <taxon>Pseudomonadati</taxon>
        <taxon>Pseudomonadota</taxon>
        <taxon>Betaproteobacteria</taxon>
        <taxon>Burkholderiales</taxon>
        <taxon>Burkholderiaceae</taxon>
        <taxon>Paraburkholderia</taxon>
    </lineage>
</organism>
<name>A0ABN0FTF5_9BURK</name>
<proteinExistence type="predicted"/>
<protein>
    <recommendedName>
        <fullName evidence="3">TniQ protein</fullName>
    </recommendedName>
</protein>
<evidence type="ECO:0000313" key="1">
    <source>
        <dbReference type="EMBL" id="EIN02047.1"/>
    </source>
</evidence>
<dbReference type="RefSeq" id="WP_007578726.1">
    <property type="nucleotide sequence ID" value="NZ_AKAU01000048.1"/>
</dbReference>
<dbReference type="EMBL" id="AKAU01000048">
    <property type="protein sequence ID" value="EIN02047.1"/>
    <property type="molecule type" value="Genomic_DNA"/>
</dbReference>
<dbReference type="Proteomes" id="UP000004980">
    <property type="component" value="Unassembled WGS sequence"/>
</dbReference>